<proteinExistence type="predicted"/>
<name>A0A645JFD9_9ZZZZ</name>
<dbReference type="AlphaFoldDB" id="A0A645JFD9"/>
<gene>
    <name evidence="1" type="ORF">SDC9_209658</name>
</gene>
<protein>
    <submittedName>
        <fullName evidence="1">Uncharacterized protein</fullName>
    </submittedName>
</protein>
<accession>A0A645JFD9</accession>
<reference evidence="1" key="1">
    <citation type="submission" date="2019-08" db="EMBL/GenBank/DDBJ databases">
        <authorList>
            <person name="Kucharzyk K."/>
            <person name="Murdoch R.W."/>
            <person name="Higgins S."/>
            <person name="Loffler F."/>
        </authorList>
    </citation>
    <scope>NUCLEOTIDE SEQUENCE</scope>
</reference>
<organism evidence="1">
    <name type="scientific">bioreactor metagenome</name>
    <dbReference type="NCBI Taxonomy" id="1076179"/>
    <lineage>
        <taxon>unclassified sequences</taxon>
        <taxon>metagenomes</taxon>
        <taxon>ecological metagenomes</taxon>
    </lineage>
</organism>
<sequence>MLTIDPARFIVSKKQENKQHLVLGVLLCFPSDQTKNQPQRIMAPGSIHFFLLHFLSCFGGIRNMHDQLT</sequence>
<comment type="caution">
    <text evidence="1">The sequence shown here is derived from an EMBL/GenBank/DDBJ whole genome shotgun (WGS) entry which is preliminary data.</text>
</comment>
<evidence type="ECO:0000313" key="1">
    <source>
        <dbReference type="EMBL" id="MPN61912.1"/>
    </source>
</evidence>
<dbReference type="EMBL" id="VSSQ01139202">
    <property type="protein sequence ID" value="MPN61912.1"/>
    <property type="molecule type" value="Genomic_DNA"/>
</dbReference>